<proteinExistence type="predicted"/>
<evidence type="ECO:0000256" key="1">
    <source>
        <dbReference type="ARBA" id="ARBA00004459"/>
    </source>
</evidence>
<dbReference type="Proteomes" id="UP000031197">
    <property type="component" value="Unassembled WGS sequence"/>
</dbReference>
<dbReference type="InterPro" id="IPR032831">
    <property type="entry name" value="LptM_cons"/>
</dbReference>
<protein>
    <recommendedName>
        <fullName evidence="10">Lipoprotein</fullName>
    </recommendedName>
</protein>
<evidence type="ECO:0000256" key="6">
    <source>
        <dbReference type="ARBA" id="ARBA00023288"/>
    </source>
</evidence>
<keyword evidence="5" id="KW-0998">Cell outer membrane</keyword>
<dbReference type="EMBL" id="JWLW01000019">
    <property type="protein sequence ID" value="KHT51328.1"/>
    <property type="molecule type" value="Genomic_DNA"/>
</dbReference>
<evidence type="ECO:0000313" key="9">
    <source>
        <dbReference type="Proteomes" id="UP000031197"/>
    </source>
</evidence>
<evidence type="ECO:0000313" key="8">
    <source>
        <dbReference type="EMBL" id="KHT51328.1"/>
    </source>
</evidence>
<feature type="compositionally biased region" description="Polar residues" evidence="7">
    <location>
        <begin position="45"/>
        <end position="56"/>
    </location>
</feature>
<evidence type="ECO:0000256" key="2">
    <source>
        <dbReference type="ARBA" id="ARBA00022729"/>
    </source>
</evidence>
<keyword evidence="9" id="KW-1185">Reference proteome</keyword>
<evidence type="ECO:0000256" key="5">
    <source>
        <dbReference type="ARBA" id="ARBA00023237"/>
    </source>
</evidence>
<keyword evidence="2" id="KW-0732">Signal</keyword>
<evidence type="ECO:0008006" key="10">
    <source>
        <dbReference type="Google" id="ProtNLM"/>
    </source>
</evidence>
<evidence type="ECO:0000256" key="4">
    <source>
        <dbReference type="ARBA" id="ARBA00023139"/>
    </source>
</evidence>
<comment type="subcellular location">
    <subcellularLocation>
        <location evidence="1">Cell outer membrane</location>
        <topology evidence="1">Lipid-anchor</topology>
    </subcellularLocation>
</comment>
<reference evidence="8 9" key="1">
    <citation type="submission" date="2014-12" db="EMBL/GenBank/DDBJ databases">
        <title>Genome sequencing of Alteromonas marina AD001.</title>
        <authorList>
            <person name="Adrian T.G.S."/>
            <person name="Chan K.G."/>
        </authorList>
    </citation>
    <scope>NUCLEOTIDE SEQUENCE [LARGE SCALE GENOMIC DNA]</scope>
    <source>
        <strain evidence="8 9">AD001</strain>
    </source>
</reference>
<keyword evidence="4" id="KW-0564">Palmitate</keyword>
<gene>
    <name evidence="8" type="ORF">RJ41_11880</name>
</gene>
<accession>A0A0B3Y535</accession>
<feature type="compositionally biased region" description="Low complexity" evidence="7">
    <location>
        <begin position="60"/>
        <end position="78"/>
    </location>
</feature>
<keyword evidence="3" id="KW-0472">Membrane</keyword>
<sequence>MIAAFVVFFAGYFVLKKSVVFLLTLSALCGCGYKGALYIPDAPAQNTSAEPASSNDVEAEASSSANTPSPATTSGELN</sequence>
<dbReference type="OrthoDB" id="6334810at2"/>
<evidence type="ECO:0000256" key="7">
    <source>
        <dbReference type="SAM" id="MobiDB-lite"/>
    </source>
</evidence>
<name>A0A0B3Y535_9ALTE</name>
<keyword evidence="6" id="KW-0449">Lipoprotein</keyword>
<organism evidence="8 9">
    <name type="scientific">Alteromonas marina</name>
    <dbReference type="NCBI Taxonomy" id="203795"/>
    <lineage>
        <taxon>Bacteria</taxon>
        <taxon>Pseudomonadati</taxon>
        <taxon>Pseudomonadota</taxon>
        <taxon>Gammaproteobacteria</taxon>
        <taxon>Alteromonadales</taxon>
        <taxon>Alteromonadaceae</taxon>
        <taxon>Alteromonas/Salinimonas group</taxon>
        <taxon>Alteromonas</taxon>
    </lineage>
</organism>
<dbReference type="NCBIfam" id="NF047847">
    <property type="entry name" value="SS_mature_LptM"/>
    <property type="match status" value="1"/>
</dbReference>
<evidence type="ECO:0000256" key="3">
    <source>
        <dbReference type="ARBA" id="ARBA00023136"/>
    </source>
</evidence>
<dbReference type="GO" id="GO:0009279">
    <property type="term" value="C:cell outer membrane"/>
    <property type="evidence" value="ECO:0007669"/>
    <property type="project" value="UniProtKB-SubCell"/>
</dbReference>
<dbReference type="AlphaFoldDB" id="A0A0B3Y535"/>
<comment type="caution">
    <text evidence="8">The sequence shown here is derived from an EMBL/GenBank/DDBJ whole genome shotgun (WGS) entry which is preliminary data.</text>
</comment>
<feature type="region of interest" description="Disordered" evidence="7">
    <location>
        <begin position="45"/>
        <end position="78"/>
    </location>
</feature>